<reference evidence="1" key="3">
    <citation type="submission" date="2021-06" db="EMBL/GenBank/DDBJ databases">
        <title>Chromosome-level genome assembly for S. haematobium.</title>
        <authorList>
            <person name="Stroehlein A.J."/>
        </authorList>
    </citation>
    <scope>NUCLEOTIDE SEQUENCE</scope>
</reference>
<sequence>MPTVPSRSPKLPKIYGIHNLHHSVRKQQNVNRQPRKNPVVRLKKPRTFGLYLVTKKNQYNTTSFQISLSYKVLCRSPNLALRNNSSTHCELLPIDYLKRDNSAIHQKLPREITTDRMCALILPSPYMKKLENKNVILNQKSRKLLKKSPELQLMSDKYRLAKLQSKIPKTKRFLDPKLCDRLIYNSSRLKFFYDSLYQCNLPAIKFVLEREPGLILDAIEPNTGYSTLLVALLIKSPVRREKLMKLLLKYLTKYINMYNHCINENEICEQIIQLNDPIEGRDCIGWTCILGFENEFSLLITHLLASIDFHKSDFYGNTYLHLAIMGGSVNIVNCLCQLMRKYCISIENCINFSGLNPIQLAYRLHFYSILDILKQ</sequence>
<dbReference type="SUPFAM" id="SSF48403">
    <property type="entry name" value="Ankyrin repeat"/>
    <property type="match status" value="1"/>
</dbReference>
<reference evidence="1" key="4">
    <citation type="journal article" date="2022" name="PLoS Pathog.">
        <title>Chromosome-level genome of Schistosoma haematobium underpins genome-wide explorations of molecular variation.</title>
        <authorList>
            <person name="Stroehlein A.J."/>
            <person name="Korhonen P.K."/>
            <person name="Lee V.V."/>
            <person name="Ralph S.A."/>
            <person name="Mentink-Kane M."/>
            <person name="You H."/>
            <person name="McManus D.P."/>
            <person name="Tchuente L.T."/>
            <person name="Stothard J.R."/>
            <person name="Kaur P."/>
            <person name="Dudchenko O."/>
            <person name="Aiden E.L."/>
            <person name="Yang B."/>
            <person name="Yang H."/>
            <person name="Emery A.M."/>
            <person name="Webster B.L."/>
            <person name="Brindley P.J."/>
            <person name="Rollinson D."/>
            <person name="Chang B.C.H."/>
            <person name="Gasser R.B."/>
            <person name="Young N.D."/>
        </authorList>
    </citation>
    <scope>NUCLEOTIDE SEQUENCE</scope>
</reference>
<dbReference type="EMBL" id="AMPZ03000004">
    <property type="protein sequence ID" value="KAH9585127.1"/>
    <property type="molecule type" value="Genomic_DNA"/>
</dbReference>
<reference evidence="2" key="1">
    <citation type="journal article" date="2012" name="Nat. Genet.">
        <title>Whole-genome sequence of Schistosoma haematobium.</title>
        <authorList>
            <person name="Young N.D."/>
            <person name="Jex A.R."/>
            <person name="Li B."/>
            <person name="Liu S."/>
            <person name="Yang L."/>
            <person name="Xiong Z."/>
            <person name="Li Y."/>
            <person name="Cantacessi C."/>
            <person name="Hall R.S."/>
            <person name="Xu X."/>
            <person name="Chen F."/>
            <person name="Wu X."/>
            <person name="Zerlotini A."/>
            <person name="Oliveira G."/>
            <person name="Hofmann A."/>
            <person name="Zhang G."/>
            <person name="Fang X."/>
            <person name="Kang Y."/>
            <person name="Campbell B.E."/>
            <person name="Loukas A."/>
            <person name="Ranganathan S."/>
            <person name="Rollinson D."/>
            <person name="Rinaldi G."/>
            <person name="Brindley P.J."/>
            <person name="Yang H."/>
            <person name="Wang J."/>
            <person name="Wang J."/>
            <person name="Gasser R.B."/>
        </authorList>
    </citation>
    <scope>NUCLEOTIDE SEQUENCE [LARGE SCALE GENOMIC DNA]</scope>
</reference>
<dbReference type="EMBL" id="KL250850">
    <property type="protein sequence ID" value="KGB37151.1"/>
    <property type="molecule type" value="Genomic_DNA"/>
</dbReference>
<name>A0A095ARZ2_SCHHA</name>
<gene>
    <name evidence="1" type="ORF">MS3_00006482</name>
    <name evidence="2" type="ORF">MS3_05482</name>
</gene>
<dbReference type="Gene3D" id="1.25.40.20">
    <property type="entry name" value="Ankyrin repeat-containing domain"/>
    <property type="match status" value="1"/>
</dbReference>
<dbReference type="GeneID" id="24592934"/>
<organism evidence="2">
    <name type="scientific">Schistosoma haematobium</name>
    <name type="common">Blood fluke</name>
    <dbReference type="NCBI Taxonomy" id="6185"/>
    <lineage>
        <taxon>Eukaryota</taxon>
        <taxon>Metazoa</taxon>
        <taxon>Spiralia</taxon>
        <taxon>Lophotrochozoa</taxon>
        <taxon>Platyhelminthes</taxon>
        <taxon>Trematoda</taxon>
        <taxon>Digenea</taxon>
        <taxon>Strigeidida</taxon>
        <taxon>Schistosomatoidea</taxon>
        <taxon>Schistosomatidae</taxon>
        <taxon>Schistosoma</taxon>
    </lineage>
</organism>
<protein>
    <submittedName>
        <fullName evidence="2">Uncharacterized protein</fullName>
    </submittedName>
</protein>
<accession>A0A095ARZ2</accession>
<evidence type="ECO:0000313" key="3">
    <source>
        <dbReference type="Proteomes" id="UP000471633"/>
    </source>
</evidence>
<dbReference type="AlphaFoldDB" id="A0A095ARZ2"/>
<dbReference type="Proteomes" id="UP000471633">
    <property type="component" value="Unassembled WGS sequence"/>
</dbReference>
<proteinExistence type="predicted"/>
<evidence type="ECO:0000313" key="1">
    <source>
        <dbReference type="EMBL" id="KAH9585127.1"/>
    </source>
</evidence>
<evidence type="ECO:0000313" key="2">
    <source>
        <dbReference type="EMBL" id="KGB37151.1"/>
    </source>
</evidence>
<reference evidence="1" key="2">
    <citation type="journal article" date="2019" name="Gigascience">
        <title>High-quality Schistosoma haematobium genome achieved by single-molecule and long-range sequencing.</title>
        <authorList>
            <person name="Stroehlein A.J."/>
            <person name="Korhonen P.K."/>
            <person name="Chong T.M."/>
            <person name="Lim Y.L."/>
            <person name="Chan K.G."/>
            <person name="Webster B."/>
            <person name="Rollinson D."/>
            <person name="Brindley P.J."/>
            <person name="Gasser R.B."/>
            <person name="Young N.D."/>
        </authorList>
    </citation>
    <scope>NUCLEOTIDE SEQUENCE</scope>
</reference>
<dbReference type="STRING" id="6185.A0A095ARZ2"/>
<dbReference type="KEGG" id="shx:MS3_00006482"/>
<dbReference type="RefSeq" id="XP_012796913.1">
    <property type="nucleotide sequence ID" value="XM_012941459.1"/>
</dbReference>
<dbReference type="InterPro" id="IPR036770">
    <property type="entry name" value="Ankyrin_rpt-contain_sf"/>
</dbReference>
<dbReference type="CTD" id="24592934"/>
<keyword evidence="3" id="KW-1185">Reference proteome</keyword>